<comment type="caution">
    <text evidence="2">The sequence shown here is derived from an EMBL/GenBank/DDBJ whole genome shotgun (WGS) entry which is preliminary data.</text>
</comment>
<feature type="coiled-coil region" evidence="1">
    <location>
        <begin position="169"/>
        <end position="203"/>
    </location>
</feature>
<name>A0A014N4K0_9HYPO</name>
<accession>A0A014N4K0</accession>
<proteinExistence type="predicted"/>
<gene>
    <name evidence="2" type="ORF">X797_012331</name>
</gene>
<dbReference type="AlphaFoldDB" id="A0A014N4K0"/>
<dbReference type="Proteomes" id="UP000030151">
    <property type="component" value="Unassembled WGS sequence"/>
</dbReference>
<organism evidence="2 3">
    <name type="scientific">Metarhizium robertsii</name>
    <dbReference type="NCBI Taxonomy" id="568076"/>
    <lineage>
        <taxon>Eukaryota</taxon>
        <taxon>Fungi</taxon>
        <taxon>Dikarya</taxon>
        <taxon>Ascomycota</taxon>
        <taxon>Pezizomycotina</taxon>
        <taxon>Sordariomycetes</taxon>
        <taxon>Hypocreomycetidae</taxon>
        <taxon>Hypocreales</taxon>
        <taxon>Clavicipitaceae</taxon>
        <taxon>Metarhizium</taxon>
    </lineage>
</organism>
<keyword evidence="1" id="KW-0175">Coiled coil</keyword>
<dbReference type="HOGENOM" id="CLU_1200085_0_0_1"/>
<evidence type="ECO:0000313" key="2">
    <source>
        <dbReference type="EMBL" id="EXU94597.1"/>
    </source>
</evidence>
<dbReference type="EMBL" id="JELW01000222">
    <property type="protein sequence ID" value="EXU94597.1"/>
    <property type="molecule type" value="Genomic_DNA"/>
</dbReference>
<evidence type="ECO:0000313" key="3">
    <source>
        <dbReference type="Proteomes" id="UP000030151"/>
    </source>
</evidence>
<sequence length="231" mass="26683">MLLSVKAANICTGKSFQDLSFFHYGTTICLRHHQLIWVGRGFKNSAGKLLRLTSLLIFASESRTGFRISAYEVRLSPSKTAPYWWKILRPEAEQLFLKPLSRCNVGDYQNIMSHLGDGFEACPKIPNLSPTEQITPENAKKHKDENQDETTAHIYCVAPMEEARYAETIRQFEHDMVFYQSRIEELEKKVNEADEQILSQETQIFQFDLVIGRMGQILQEYQQNNPTNNFV</sequence>
<evidence type="ECO:0000256" key="1">
    <source>
        <dbReference type="SAM" id="Coils"/>
    </source>
</evidence>
<protein>
    <submittedName>
        <fullName evidence="2">Uncharacterized protein</fullName>
    </submittedName>
</protein>
<reference evidence="2 3" key="1">
    <citation type="submission" date="2014-02" db="EMBL/GenBank/DDBJ databases">
        <title>The genome sequence of the entomopathogenic fungus Metarhizium robertsii ARSEF 2575.</title>
        <authorList>
            <person name="Giuliano Garisto Donzelli B."/>
            <person name="Roe B.A."/>
            <person name="Macmil S.L."/>
            <person name="Krasnoff S.B."/>
            <person name="Gibson D.M."/>
        </authorList>
    </citation>
    <scope>NUCLEOTIDE SEQUENCE [LARGE SCALE GENOMIC DNA]</scope>
    <source>
        <strain evidence="2 3">ARSEF 2575</strain>
    </source>
</reference>